<dbReference type="GO" id="GO:0030598">
    <property type="term" value="F:rRNA N-glycosylase activity"/>
    <property type="evidence" value="ECO:0007669"/>
    <property type="project" value="InterPro"/>
</dbReference>
<dbReference type="RefSeq" id="WP_023931252.1">
    <property type="nucleotide sequence ID" value="NZ_DF196808.1"/>
</dbReference>
<dbReference type="Pfam" id="PF00161">
    <property type="entry name" value="RIP"/>
    <property type="match status" value="1"/>
</dbReference>
<dbReference type="GO" id="GO:0017148">
    <property type="term" value="P:negative regulation of translation"/>
    <property type="evidence" value="ECO:0007669"/>
    <property type="project" value="InterPro"/>
</dbReference>
<reference evidence="2" key="1">
    <citation type="submission" date="2012-12" db="EMBL/GenBank/DDBJ databases">
        <title>Genome Sequence of Photobacterium leiognathi lrivu.4.1.</title>
        <authorList>
            <person name="Urbanczyk H."/>
            <person name="Ogura Y."/>
            <person name="Hayashi T."/>
            <person name="Dunlap P.V."/>
        </authorList>
    </citation>
    <scope>NUCLEOTIDE SEQUENCE [LARGE SCALE GENOMIC DNA]</scope>
    <source>
        <strain evidence="2">lrivu.4.1</strain>
    </source>
</reference>
<sequence length="200" mass="22175">MDLKLTSKNDSYKTDLSKIRDRIRQNGTLETIEWITIKSPRTDKKVALALNIAFEPNNNKTAPDGSLYVFGFSAVNLLGEIHHPYFFSIADRDVGVANSGQRLPKINGSYTSLGYPHTLPIITEANLIDSIENLAKYRGEVNQLVNVKMGLARLIIALSEAIRFCEVKEGVNSVLAAKDNTYTPNSTLIHNWGGHKICNS</sequence>
<dbReference type="EMBL" id="DF196808">
    <property type="protein sequence ID" value="GAD28670.1"/>
    <property type="molecule type" value="Genomic_DNA"/>
</dbReference>
<dbReference type="InterPro" id="IPR001574">
    <property type="entry name" value="Ribosome_inactivat_prot"/>
</dbReference>
<dbReference type="InterPro" id="IPR016138">
    <property type="entry name" value="Ribosome_inactivat_prot_sub1"/>
</dbReference>
<accession>V5H1R3</accession>
<dbReference type="HOGENOM" id="CLU_1365140_0_0_6"/>
<dbReference type="InterPro" id="IPR036041">
    <property type="entry name" value="Ribosome-inact_prot_sf"/>
</dbReference>
<dbReference type="Gene3D" id="3.40.420.10">
    <property type="entry name" value="Ricin (A subunit), domain 1"/>
    <property type="match status" value="1"/>
</dbReference>
<protein>
    <submittedName>
        <fullName evidence="1">Ribosome inactivating family protein</fullName>
    </submittedName>
</protein>
<proteinExistence type="predicted"/>
<organism evidence="1 2">
    <name type="scientific">Photobacterium leiognathi lrivu.4.1</name>
    <dbReference type="NCBI Taxonomy" id="1248232"/>
    <lineage>
        <taxon>Bacteria</taxon>
        <taxon>Pseudomonadati</taxon>
        <taxon>Pseudomonadota</taxon>
        <taxon>Gammaproteobacteria</taxon>
        <taxon>Vibrionales</taxon>
        <taxon>Vibrionaceae</taxon>
        <taxon>Photobacterium</taxon>
    </lineage>
</organism>
<dbReference type="SUPFAM" id="SSF56371">
    <property type="entry name" value="Ribosome inactivating proteins (RIP)"/>
    <property type="match status" value="1"/>
</dbReference>
<evidence type="ECO:0000313" key="2">
    <source>
        <dbReference type="Proteomes" id="UP000030675"/>
    </source>
</evidence>
<gene>
    <name evidence="1" type="ORF">PLEI_0313</name>
</gene>
<evidence type="ECO:0000313" key="1">
    <source>
        <dbReference type="EMBL" id="GAD28670.1"/>
    </source>
</evidence>
<name>V5H1R3_PHOLE</name>
<dbReference type="AlphaFoldDB" id="V5H1R3"/>
<dbReference type="Proteomes" id="UP000030675">
    <property type="component" value="Unassembled WGS sequence"/>
</dbReference>